<dbReference type="InterPro" id="IPR036397">
    <property type="entry name" value="RNaseH_sf"/>
</dbReference>
<dbReference type="PANTHER" id="PTHR30231:SF42">
    <property type="entry name" value="EXONUCLEASE"/>
    <property type="match status" value="1"/>
</dbReference>
<dbReference type="Gene3D" id="3.30.420.10">
    <property type="entry name" value="Ribonuclease H-like superfamily/Ribonuclease H"/>
    <property type="match status" value="1"/>
</dbReference>
<name>A0AA45WXT9_9CLOT</name>
<dbReference type="GO" id="GO:0008408">
    <property type="term" value="F:3'-5' exonuclease activity"/>
    <property type="evidence" value="ECO:0007669"/>
    <property type="project" value="TreeGrafter"/>
</dbReference>
<dbReference type="SUPFAM" id="SSF53098">
    <property type="entry name" value="Ribonuclease H-like"/>
    <property type="match status" value="1"/>
</dbReference>
<dbReference type="InterPro" id="IPR013520">
    <property type="entry name" value="Ribonucl_H"/>
</dbReference>
<dbReference type="RefSeq" id="WP_283410028.1">
    <property type="nucleotide sequence ID" value="NZ_FXUF01000011.1"/>
</dbReference>
<keyword evidence="1" id="KW-0269">Exonuclease</keyword>
<evidence type="ECO:0000259" key="2">
    <source>
        <dbReference type="SMART" id="SM00479"/>
    </source>
</evidence>
<evidence type="ECO:0000256" key="1">
    <source>
        <dbReference type="ARBA" id="ARBA00022839"/>
    </source>
</evidence>
<organism evidence="3 4">
    <name type="scientific">Anoxynatronum buryatiense</name>
    <dbReference type="NCBI Taxonomy" id="489973"/>
    <lineage>
        <taxon>Bacteria</taxon>
        <taxon>Bacillati</taxon>
        <taxon>Bacillota</taxon>
        <taxon>Clostridia</taxon>
        <taxon>Eubacteriales</taxon>
        <taxon>Clostridiaceae</taxon>
        <taxon>Anoxynatronum</taxon>
    </lineage>
</organism>
<dbReference type="FunFam" id="3.30.420.10:FF:000045">
    <property type="entry name" value="3'-5' exonuclease DinG"/>
    <property type="match status" value="1"/>
</dbReference>
<protein>
    <submittedName>
        <fullName evidence="3">DNA polymerase-3 subunit epsilon</fullName>
    </submittedName>
</protein>
<dbReference type="GO" id="GO:0005829">
    <property type="term" value="C:cytosol"/>
    <property type="evidence" value="ECO:0007669"/>
    <property type="project" value="TreeGrafter"/>
</dbReference>
<dbReference type="SMART" id="SM00479">
    <property type="entry name" value="EXOIII"/>
    <property type="match status" value="1"/>
</dbReference>
<proteinExistence type="predicted"/>
<sequence>MPIKFVAIDFETANNRRNSACALGMVIYDNGECIRKSWLIKPEPLEFNPFNIQIHGITPQMVNNAPTFKELWHEVSDILESKIVVAHNASFDMGVLRCSLDQYNLKYPAIDYLCTLKLARKALPELINYKLPTVAHHIGFRFKHHDALEDAQAAAEVLLCLMHERQQDSIVDMARGYGVGLGKIRSDGY</sequence>
<evidence type="ECO:0000313" key="3">
    <source>
        <dbReference type="EMBL" id="SMP64211.1"/>
    </source>
</evidence>
<keyword evidence="1" id="KW-0540">Nuclease</keyword>
<dbReference type="GO" id="GO:0006260">
    <property type="term" value="P:DNA replication"/>
    <property type="evidence" value="ECO:0007669"/>
    <property type="project" value="InterPro"/>
</dbReference>
<dbReference type="AlphaFoldDB" id="A0AA45WXT9"/>
<dbReference type="GO" id="GO:0003677">
    <property type="term" value="F:DNA binding"/>
    <property type="evidence" value="ECO:0007669"/>
    <property type="project" value="InterPro"/>
</dbReference>
<reference evidence="3" key="1">
    <citation type="submission" date="2017-05" db="EMBL/GenBank/DDBJ databases">
        <authorList>
            <person name="Varghese N."/>
            <person name="Submissions S."/>
        </authorList>
    </citation>
    <scope>NUCLEOTIDE SEQUENCE</scope>
    <source>
        <strain evidence="3">Su22</strain>
    </source>
</reference>
<dbReference type="Proteomes" id="UP001158066">
    <property type="component" value="Unassembled WGS sequence"/>
</dbReference>
<evidence type="ECO:0000313" key="4">
    <source>
        <dbReference type="Proteomes" id="UP001158066"/>
    </source>
</evidence>
<dbReference type="InterPro" id="IPR006054">
    <property type="entry name" value="DnaQ"/>
</dbReference>
<dbReference type="PANTHER" id="PTHR30231">
    <property type="entry name" value="DNA POLYMERASE III SUBUNIT EPSILON"/>
    <property type="match status" value="1"/>
</dbReference>
<feature type="domain" description="Exonuclease" evidence="2">
    <location>
        <begin position="4"/>
        <end position="167"/>
    </location>
</feature>
<accession>A0AA45WXT9</accession>
<keyword evidence="1" id="KW-0378">Hydrolase</keyword>
<dbReference type="NCBIfam" id="TIGR00573">
    <property type="entry name" value="dnaq"/>
    <property type="match status" value="1"/>
</dbReference>
<gene>
    <name evidence="3" type="ORF">SAMN06296020_111114</name>
</gene>
<keyword evidence="4" id="KW-1185">Reference proteome</keyword>
<dbReference type="EMBL" id="FXUF01000011">
    <property type="protein sequence ID" value="SMP64211.1"/>
    <property type="molecule type" value="Genomic_DNA"/>
</dbReference>
<comment type="caution">
    <text evidence="3">The sequence shown here is derived from an EMBL/GenBank/DDBJ whole genome shotgun (WGS) entry which is preliminary data.</text>
</comment>
<dbReference type="Pfam" id="PF00929">
    <property type="entry name" value="RNase_T"/>
    <property type="match status" value="1"/>
</dbReference>
<dbReference type="CDD" id="cd06130">
    <property type="entry name" value="DNA_pol_III_epsilon_like"/>
    <property type="match status" value="1"/>
</dbReference>
<dbReference type="GO" id="GO:0003887">
    <property type="term" value="F:DNA-directed DNA polymerase activity"/>
    <property type="evidence" value="ECO:0007669"/>
    <property type="project" value="InterPro"/>
</dbReference>
<dbReference type="InterPro" id="IPR012337">
    <property type="entry name" value="RNaseH-like_sf"/>
</dbReference>